<dbReference type="AlphaFoldDB" id="A0A074ZF54"/>
<sequence>MKFSEISGRGTGKQMKDSGTTMDSETIIAVKDYVTTCHISSASFAALNSLEDPAGQWINLTNQPSSQHAKRCHPQ</sequence>
<dbReference type="KEGG" id="ovi:T265_08054"/>
<reference evidence="2 3" key="1">
    <citation type="submission" date="2013-11" db="EMBL/GenBank/DDBJ databases">
        <title>Opisthorchis viverrini - life in the bile duct.</title>
        <authorList>
            <person name="Young N.D."/>
            <person name="Nagarajan N."/>
            <person name="Lin S.J."/>
            <person name="Korhonen P.K."/>
            <person name="Jex A.R."/>
            <person name="Hall R.S."/>
            <person name="Safavi-Hemami H."/>
            <person name="Kaewkong W."/>
            <person name="Bertrand D."/>
            <person name="Gao S."/>
            <person name="Seet Q."/>
            <person name="Wongkham S."/>
            <person name="Teh B.T."/>
            <person name="Wongkham C."/>
            <person name="Intapan P.M."/>
            <person name="Maleewong W."/>
            <person name="Yang X."/>
            <person name="Hu M."/>
            <person name="Wang Z."/>
            <person name="Hofmann A."/>
            <person name="Sternberg P.W."/>
            <person name="Tan P."/>
            <person name="Wang J."/>
            <person name="Gasser R.B."/>
        </authorList>
    </citation>
    <scope>NUCLEOTIDE SEQUENCE [LARGE SCALE GENOMIC DNA]</scope>
</reference>
<evidence type="ECO:0000256" key="1">
    <source>
        <dbReference type="SAM" id="MobiDB-lite"/>
    </source>
</evidence>
<proteinExistence type="predicted"/>
<keyword evidence="3" id="KW-1185">Reference proteome</keyword>
<feature type="region of interest" description="Disordered" evidence="1">
    <location>
        <begin position="1"/>
        <end position="22"/>
    </location>
</feature>
<organism evidence="2 3">
    <name type="scientific">Opisthorchis viverrini</name>
    <name type="common">Southeast Asian liver fluke</name>
    <dbReference type="NCBI Taxonomy" id="6198"/>
    <lineage>
        <taxon>Eukaryota</taxon>
        <taxon>Metazoa</taxon>
        <taxon>Spiralia</taxon>
        <taxon>Lophotrochozoa</taxon>
        <taxon>Platyhelminthes</taxon>
        <taxon>Trematoda</taxon>
        <taxon>Digenea</taxon>
        <taxon>Opisthorchiida</taxon>
        <taxon>Opisthorchiata</taxon>
        <taxon>Opisthorchiidae</taxon>
        <taxon>Opisthorchis</taxon>
    </lineage>
</organism>
<evidence type="ECO:0000313" key="3">
    <source>
        <dbReference type="Proteomes" id="UP000054324"/>
    </source>
</evidence>
<accession>A0A074ZF54</accession>
<dbReference type="EMBL" id="KL596817">
    <property type="protein sequence ID" value="KER24262.1"/>
    <property type="molecule type" value="Genomic_DNA"/>
</dbReference>
<protein>
    <submittedName>
        <fullName evidence="2">Uncharacterized protein</fullName>
    </submittedName>
</protein>
<dbReference type="CTD" id="20322233"/>
<evidence type="ECO:0000313" key="2">
    <source>
        <dbReference type="EMBL" id="KER24262.1"/>
    </source>
</evidence>
<name>A0A074ZF54_OPIVI</name>
<gene>
    <name evidence="2" type="ORF">T265_08054</name>
</gene>
<dbReference type="Proteomes" id="UP000054324">
    <property type="component" value="Unassembled WGS sequence"/>
</dbReference>
<dbReference type="RefSeq" id="XP_009172012.1">
    <property type="nucleotide sequence ID" value="XM_009173748.1"/>
</dbReference>
<dbReference type="GeneID" id="20322233"/>